<dbReference type="Pfam" id="PF02867">
    <property type="entry name" value="Ribonuc_red_lgC"/>
    <property type="match status" value="1"/>
</dbReference>
<sequence length="1001" mass="109589">MQTTDNATTRYEGSSTGQAFGQAQGAQALAPQATYADYKVIRRNGSVVSFEPSKIAIAVTKAFLAVNGGQGAASARVRELVEQLTQSVVRALLRSRPNGGTFHIEDIQDQVELALMRGGEHNVARAYVLYREKRTQARGHDEQVAASAPGLNVTDNGVSRPLDLAALRGVIESACANLGDAVSADPIIAETVKNLYDGVPMTQVYDSAILAARTMIEKDPAYSQVTARILLHTIRREILEEEVTQGEMAERYAEYFPKFIKRGIAAGLLDDKLQQFDLKRLGAALDNSRDLQFGYLGLQTLYDRYFLHHDGVRIEMPQAFFMRVAMGLSLNEIDREARAIEFYNILSSFDFMSSTPTLFNSGTHRSQLSSCYLTTVDDDLDGIYEALKENALLSKFAGGLGNDWTRVRALGSHIKGTNGKSQGVVPFLKVVNDTAVAVNQGGKRKGAVCAYLETWHLDIEEFLELRKNTGDDRRRTHDMNTANWIPDLFMKRVMEGGDWTLFSPSTCPDLHDLFGAEFETAYTAYEEKVARGEIKLFKKVPAAQLWRKMLGMLFETGHPWITFKDPCNVRSPQQHVGVVHSSNLCTEITLNTSDAEIAVCNLGSVNLVAHLKEQADGTLVLDHEKLKRTVSVAMRMLDNVIDINYYAVAKARNSNLKHRPVGMGIMGFQDCLHLLRTPYASQEAVAFADTSMEAVCYYAYYASTELAQERGRYSSYRGSLWDRGILPQDSVKLLADARGGYVEVDSSESMDWTELRARIAQYGMRNSNCVAIAPTATISNIIGVSACIEPTFQNLYVKSNLSGEFTVVNDYLVRDLKARGLWDEVMVADLKYFDGTLSRIDRIPADLRAIYATAFELDPVWLVEAASRRQKWIDQAQSLNIYMGGASGKKLDEIYKLAWVRGLKTTYYLRTMAATHVEKSTVAHGALNAVSSGGSEGSGGAAGGAAGGFGANNGAAGGAAGGFQASAATPAVGIEAAPEADGPVCMMRPGDPGFEECEACQ</sequence>
<dbReference type="InterPro" id="IPR013509">
    <property type="entry name" value="RNR_lsu_N"/>
</dbReference>
<dbReference type="Proteomes" id="UP000598032">
    <property type="component" value="Unassembled WGS sequence"/>
</dbReference>
<dbReference type="SUPFAM" id="SSF51998">
    <property type="entry name" value="PFL-like glycyl radical enzymes"/>
    <property type="match status" value="1"/>
</dbReference>
<dbReference type="NCBIfam" id="NF005544">
    <property type="entry name" value="PRK07207.1"/>
    <property type="match status" value="1"/>
</dbReference>
<dbReference type="Pfam" id="PF00317">
    <property type="entry name" value="Ribonuc_red_lgN"/>
    <property type="match status" value="1"/>
</dbReference>
<keyword evidence="4 9" id="KW-0547">Nucleotide-binding</keyword>
<keyword evidence="6 10" id="KW-0560">Oxidoreductase</keyword>
<evidence type="ECO:0000313" key="13">
    <source>
        <dbReference type="Proteomes" id="UP000598032"/>
    </source>
</evidence>
<proteinExistence type="inferred from homology"/>
<dbReference type="InterPro" id="IPR039718">
    <property type="entry name" value="Rrm1"/>
</dbReference>
<evidence type="ECO:0000256" key="7">
    <source>
        <dbReference type="ARBA" id="ARBA00023116"/>
    </source>
</evidence>
<keyword evidence="13" id="KW-1185">Reference proteome</keyword>
<dbReference type="InterPro" id="IPR000788">
    <property type="entry name" value="RNR_lg_C"/>
</dbReference>
<gene>
    <name evidence="12" type="ORF">LMG28140_06517</name>
</gene>
<name>A0ABN7ICE0_9BURK</name>
<evidence type="ECO:0000256" key="2">
    <source>
        <dbReference type="ARBA" id="ARBA00012274"/>
    </source>
</evidence>
<dbReference type="Pfam" id="PF03477">
    <property type="entry name" value="ATP-cone"/>
    <property type="match status" value="1"/>
</dbReference>
<dbReference type="CDD" id="cd01679">
    <property type="entry name" value="RNR_I"/>
    <property type="match status" value="1"/>
</dbReference>
<dbReference type="PANTHER" id="PTHR11573:SF6">
    <property type="entry name" value="RIBONUCLEOSIDE-DIPHOSPHATE REDUCTASE LARGE SUBUNIT"/>
    <property type="match status" value="1"/>
</dbReference>
<dbReference type="PROSITE" id="PS00089">
    <property type="entry name" value="RIBORED_LARGE"/>
    <property type="match status" value="1"/>
</dbReference>
<dbReference type="RefSeq" id="WP_201646349.1">
    <property type="nucleotide sequence ID" value="NZ_CAJHCP010000022.1"/>
</dbReference>
<dbReference type="InterPro" id="IPR008926">
    <property type="entry name" value="RNR_R1-su_N"/>
</dbReference>
<comment type="catalytic activity">
    <reaction evidence="8 10">
        <text>a 2'-deoxyribonucleoside 5'-diphosphate + [thioredoxin]-disulfide + H2O = a ribonucleoside 5'-diphosphate + [thioredoxin]-dithiol</text>
        <dbReference type="Rhea" id="RHEA:23252"/>
        <dbReference type="Rhea" id="RHEA-COMP:10698"/>
        <dbReference type="Rhea" id="RHEA-COMP:10700"/>
        <dbReference type="ChEBI" id="CHEBI:15377"/>
        <dbReference type="ChEBI" id="CHEBI:29950"/>
        <dbReference type="ChEBI" id="CHEBI:50058"/>
        <dbReference type="ChEBI" id="CHEBI:57930"/>
        <dbReference type="ChEBI" id="CHEBI:73316"/>
        <dbReference type="EC" id="1.17.4.1"/>
    </reaction>
</comment>
<reference evidence="12 13" key="1">
    <citation type="submission" date="2020-10" db="EMBL/GenBank/DDBJ databases">
        <authorList>
            <person name="Peeters C."/>
        </authorList>
    </citation>
    <scope>NUCLEOTIDE SEQUENCE [LARGE SCALE GENOMIC DNA]</scope>
    <source>
        <strain evidence="12 13">LMG 28140</strain>
    </source>
</reference>
<evidence type="ECO:0000256" key="3">
    <source>
        <dbReference type="ARBA" id="ARBA00022533"/>
    </source>
</evidence>
<evidence type="ECO:0000256" key="9">
    <source>
        <dbReference type="PROSITE-ProRule" id="PRU00492"/>
    </source>
</evidence>
<dbReference type="EMBL" id="CAJHCP010000022">
    <property type="protein sequence ID" value="CAD6558943.1"/>
    <property type="molecule type" value="Genomic_DNA"/>
</dbReference>
<dbReference type="InterPro" id="IPR013346">
    <property type="entry name" value="NrdE_NrdA_C"/>
</dbReference>
<evidence type="ECO:0000256" key="1">
    <source>
        <dbReference type="ARBA" id="ARBA00010406"/>
    </source>
</evidence>
<evidence type="ECO:0000256" key="10">
    <source>
        <dbReference type="RuleBase" id="RU003410"/>
    </source>
</evidence>
<comment type="function">
    <text evidence="10">Provides the precursors necessary for DNA synthesis. Catalyzes the biosynthesis of deoxyribonucleotides from the corresponding ribonucleotides.</text>
</comment>
<feature type="domain" description="ATP-cone" evidence="11">
    <location>
        <begin position="151"/>
        <end position="240"/>
    </location>
</feature>
<comment type="caution">
    <text evidence="12">The sequence shown here is derived from an EMBL/GenBank/DDBJ whole genome shotgun (WGS) entry which is preliminary data.</text>
</comment>
<keyword evidence="3" id="KW-0021">Allosteric enzyme</keyword>
<keyword evidence="7 10" id="KW-0215">Deoxyribonucleotide synthesis</keyword>
<dbReference type="InterPro" id="IPR005144">
    <property type="entry name" value="ATP-cone_dom"/>
</dbReference>
<evidence type="ECO:0000313" key="12">
    <source>
        <dbReference type="EMBL" id="CAD6558943.1"/>
    </source>
</evidence>
<organism evidence="12 13">
    <name type="scientific">Paraburkholderia metrosideri</name>
    <dbReference type="NCBI Taxonomy" id="580937"/>
    <lineage>
        <taxon>Bacteria</taxon>
        <taxon>Pseudomonadati</taxon>
        <taxon>Pseudomonadota</taxon>
        <taxon>Betaproteobacteria</taxon>
        <taxon>Burkholderiales</taxon>
        <taxon>Burkholderiaceae</taxon>
        <taxon>Paraburkholderia</taxon>
    </lineage>
</organism>
<feature type="domain" description="ATP-cone" evidence="11">
    <location>
        <begin position="38"/>
        <end position="138"/>
    </location>
</feature>
<dbReference type="NCBIfam" id="TIGR02506">
    <property type="entry name" value="NrdE_NrdA"/>
    <property type="match status" value="1"/>
</dbReference>
<dbReference type="PRINTS" id="PR01183">
    <property type="entry name" value="RIBORDTASEM1"/>
</dbReference>
<keyword evidence="5 9" id="KW-0067">ATP-binding</keyword>
<dbReference type="PANTHER" id="PTHR11573">
    <property type="entry name" value="RIBONUCLEOSIDE-DIPHOSPHATE REDUCTASE LARGE CHAIN"/>
    <property type="match status" value="1"/>
</dbReference>
<dbReference type="SUPFAM" id="SSF48168">
    <property type="entry name" value="R1 subunit of ribonucleotide reductase, N-terminal domain"/>
    <property type="match status" value="1"/>
</dbReference>
<evidence type="ECO:0000256" key="5">
    <source>
        <dbReference type="ARBA" id="ARBA00022840"/>
    </source>
</evidence>
<evidence type="ECO:0000256" key="4">
    <source>
        <dbReference type="ARBA" id="ARBA00022741"/>
    </source>
</evidence>
<evidence type="ECO:0000259" key="11">
    <source>
        <dbReference type="PROSITE" id="PS51161"/>
    </source>
</evidence>
<comment type="similarity">
    <text evidence="1 10">Belongs to the ribonucleoside diphosphate reductase large chain family.</text>
</comment>
<accession>A0ABN7ICE0</accession>
<protein>
    <recommendedName>
        <fullName evidence="2 10">Ribonucleoside-diphosphate reductase</fullName>
        <ecNumber evidence="2 10">1.17.4.1</ecNumber>
    </recommendedName>
</protein>
<evidence type="ECO:0000256" key="8">
    <source>
        <dbReference type="ARBA" id="ARBA00047754"/>
    </source>
</evidence>
<dbReference type="Gene3D" id="3.20.70.20">
    <property type="match status" value="1"/>
</dbReference>
<dbReference type="PROSITE" id="PS51161">
    <property type="entry name" value="ATP_CONE"/>
    <property type="match status" value="2"/>
</dbReference>
<dbReference type="EC" id="1.17.4.1" evidence="2 10"/>
<evidence type="ECO:0000256" key="6">
    <source>
        <dbReference type="ARBA" id="ARBA00023002"/>
    </source>
</evidence>